<gene>
    <name evidence="1" type="ORF">QE152_g532</name>
</gene>
<proteinExistence type="predicted"/>
<dbReference type="AlphaFoldDB" id="A0AAW1N984"/>
<comment type="caution">
    <text evidence="1">The sequence shown here is derived from an EMBL/GenBank/DDBJ whole genome shotgun (WGS) entry which is preliminary data.</text>
</comment>
<evidence type="ECO:0000313" key="2">
    <source>
        <dbReference type="Proteomes" id="UP001458880"/>
    </source>
</evidence>
<organism evidence="1 2">
    <name type="scientific">Popillia japonica</name>
    <name type="common">Japanese beetle</name>
    <dbReference type="NCBI Taxonomy" id="7064"/>
    <lineage>
        <taxon>Eukaryota</taxon>
        <taxon>Metazoa</taxon>
        <taxon>Ecdysozoa</taxon>
        <taxon>Arthropoda</taxon>
        <taxon>Hexapoda</taxon>
        <taxon>Insecta</taxon>
        <taxon>Pterygota</taxon>
        <taxon>Neoptera</taxon>
        <taxon>Endopterygota</taxon>
        <taxon>Coleoptera</taxon>
        <taxon>Polyphaga</taxon>
        <taxon>Scarabaeiformia</taxon>
        <taxon>Scarabaeidae</taxon>
        <taxon>Rutelinae</taxon>
        <taxon>Popillia</taxon>
    </lineage>
</organism>
<keyword evidence="2" id="KW-1185">Reference proteome</keyword>
<sequence>MLMRKFITNTFYGCIKALKSIGVVMRQRYIRRKYCQHIPSTARQSISTVTTFLEIDSNTESGKQFLREYTENIYNENLEELSKCKPY</sequence>
<name>A0AAW1N984_POPJA</name>
<protein>
    <submittedName>
        <fullName evidence="1">Uncharacterized protein</fullName>
    </submittedName>
</protein>
<reference evidence="1 2" key="1">
    <citation type="journal article" date="2024" name="BMC Genomics">
        <title>De novo assembly and annotation of Popillia japonica's genome with initial clues to its potential as an invasive pest.</title>
        <authorList>
            <person name="Cucini C."/>
            <person name="Boschi S."/>
            <person name="Funari R."/>
            <person name="Cardaioli E."/>
            <person name="Iannotti N."/>
            <person name="Marturano G."/>
            <person name="Paoli F."/>
            <person name="Bruttini M."/>
            <person name="Carapelli A."/>
            <person name="Frati F."/>
            <person name="Nardi F."/>
        </authorList>
    </citation>
    <scope>NUCLEOTIDE SEQUENCE [LARGE SCALE GENOMIC DNA]</scope>
    <source>
        <strain evidence="1">DMR45628</strain>
    </source>
</reference>
<evidence type="ECO:0000313" key="1">
    <source>
        <dbReference type="EMBL" id="KAK9758446.1"/>
    </source>
</evidence>
<dbReference type="EMBL" id="JASPKY010000003">
    <property type="protein sequence ID" value="KAK9758446.1"/>
    <property type="molecule type" value="Genomic_DNA"/>
</dbReference>
<dbReference type="Proteomes" id="UP001458880">
    <property type="component" value="Unassembled WGS sequence"/>
</dbReference>
<accession>A0AAW1N984</accession>